<dbReference type="OrthoDB" id="8880247at2"/>
<dbReference type="PIRSF" id="PIRSF017082">
    <property type="entry name" value="YflP"/>
    <property type="match status" value="1"/>
</dbReference>
<dbReference type="PANTHER" id="PTHR42928">
    <property type="entry name" value="TRICARBOXYLATE-BINDING PROTEIN"/>
    <property type="match status" value="1"/>
</dbReference>
<keyword evidence="2" id="KW-0675">Receptor</keyword>
<dbReference type="CDD" id="cd07012">
    <property type="entry name" value="PBP2_Bug_TTT"/>
    <property type="match status" value="1"/>
</dbReference>
<dbReference type="Proteomes" id="UP000295063">
    <property type="component" value="Unassembled WGS sequence"/>
</dbReference>
<reference evidence="2 3" key="1">
    <citation type="submission" date="2019-03" db="EMBL/GenBank/DDBJ databases">
        <title>Genomic Encyclopedia of Type Strains, Phase IV (KMG-IV): sequencing the most valuable type-strain genomes for metagenomic binning, comparative biology and taxonomic classification.</title>
        <authorList>
            <person name="Goeker M."/>
        </authorList>
    </citation>
    <scope>NUCLEOTIDE SEQUENCE [LARGE SCALE GENOMIC DNA]</scope>
    <source>
        <strain evidence="2 3">DSM 15969</strain>
    </source>
</reference>
<name>A0A4R1Q2V2_9FIRM</name>
<dbReference type="InterPro" id="IPR042100">
    <property type="entry name" value="Bug_dom1"/>
</dbReference>
<comment type="caution">
    <text evidence="2">The sequence shown here is derived from an EMBL/GenBank/DDBJ whole genome shotgun (WGS) entry which is preliminary data.</text>
</comment>
<dbReference type="RefSeq" id="WP_132082529.1">
    <property type="nucleotide sequence ID" value="NZ_SLUI01000012.1"/>
</dbReference>
<dbReference type="PANTHER" id="PTHR42928:SF5">
    <property type="entry name" value="BLR1237 PROTEIN"/>
    <property type="match status" value="1"/>
</dbReference>
<comment type="similarity">
    <text evidence="1">Belongs to the UPF0065 (bug) family.</text>
</comment>
<dbReference type="InterPro" id="IPR005064">
    <property type="entry name" value="BUG"/>
</dbReference>
<dbReference type="SUPFAM" id="SSF53850">
    <property type="entry name" value="Periplasmic binding protein-like II"/>
    <property type="match status" value="1"/>
</dbReference>
<dbReference type="Gene3D" id="3.40.190.10">
    <property type="entry name" value="Periplasmic binding protein-like II"/>
    <property type="match status" value="1"/>
</dbReference>
<dbReference type="Gene3D" id="3.40.190.150">
    <property type="entry name" value="Bordetella uptake gene, domain 1"/>
    <property type="match status" value="1"/>
</dbReference>
<proteinExistence type="inferred from homology"/>
<accession>A0A4R1Q2V2</accession>
<dbReference type="AlphaFoldDB" id="A0A4R1Q2V2"/>
<organism evidence="2 3">
    <name type="scientific">Anaerospora hongkongensis</name>
    <dbReference type="NCBI Taxonomy" id="244830"/>
    <lineage>
        <taxon>Bacteria</taxon>
        <taxon>Bacillati</taxon>
        <taxon>Bacillota</taxon>
        <taxon>Negativicutes</taxon>
        <taxon>Selenomonadales</taxon>
        <taxon>Sporomusaceae</taxon>
        <taxon>Anaerospora</taxon>
    </lineage>
</organism>
<gene>
    <name evidence="2" type="ORF">EV210_11287</name>
</gene>
<protein>
    <submittedName>
        <fullName evidence="2">Tripartite-type tricarboxylate transporter receptor subunit TctC</fullName>
    </submittedName>
</protein>
<dbReference type="Pfam" id="PF03401">
    <property type="entry name" value="TctC"/>
    <property type="match status" value="1"/>
</dbReference>
<keyword evidence="3" id="KW-1185">Reference proteome</keyword>
<evidence type="ECO:0000313" key="3">
    <source>
        <dbReference type="Proteomes" id="UP000295063"/>
    </source>
</evidence>
<evidence type="ECO:0000313" key="2">
    <source>
        <dbReference type="EMBL" id="TCL35428.1"/>
    </source>
</evidence>
<dbReference type="EMBL" id="SLUI01000012">
    <property type="protein sequence ID" value="TCL35428.1"/>
    <property type="molecule type" value="Genomic_DNA"/>
</dbReference>
<evidence type="ECO:0000256" key="1">
    <source>
        <dbReference type="ARBA" id="ARBA00006987"/>
    </source>
</evidence>
<sequence>MQTAKLPAATKYPDRPVTIIVPFSAGSAIDLVARGLEKVSAKHLGQPLVVVNKPGSTGSLGLNEVASSNPDGYTIGLSGVEVILNPLFGATKFNYPTALEPLAQVTTTPWLIVVLANQPWNDIQDLAEYGKQNPGQVKFGHQGIGSLSHIAGETFAKATQSSMEQVPFRGGSETVAALLGGHIQMAIVSPALIREYVKNGTVKVLAITDEKRLADPLFADVPTCKEQGVDMIFNIWFAISAPKEIPADVRTKLADGLKAMIADPEFKKSVDNMGLQLQYLGPKETAEQWQIDGQKLTKTVKETGILELIKAQKQ</sequence>